<protein>
    <submittedName>
        <fullName evidence="1">Uncharacterized protein</fullName>
    </submittedName>
</protein>
<evidence type="ECO:0000313" key="2">
    <source>
        <dbReference type="Proteomes" id="UP000799766"/>
    </source>
</evidence>
<reference evidence="1" key="1">
    <citation type="journal article" date="2020" name="Stud. Mycol.">
        <title>101 Dothideomycetes genomes: a test case for predicting lifestyles and emergence of pathogens.</title>
        <authorList>
            <person name="Haridas S."/>
            <person name="Albert R."/>
            <person name="Binder M."/>
            <person name="Bloem J."/>
            <person name="Labutti K."/>
            <person name="Salamov A."/>
            <person name="Andreopoulos B."/>
            <person name="Baker S."/>
            <person name="Barry K."/>
            <person name="Bills G."/>
            <person name="Bluhm B."/>
            <person name="Cannon C."/>
            <person name="Castanera R."/>
            <person name="Culley D."/>
            <person name="Daum C."/>
            <person name="Ezra D."/>
            <person name="Gonzalez J."/>
            <person name="Henrissat B."/>
            <person name="Kuo A."/>
            <person name="Liang C."/>
            <person name="Lipzen A."/>
            <person name="Lutzoni F."/>
            <person name="Magnuson J."/>
            <person name="Mondo S."/>
            <person name="Nolan M."/>
            <person name="Ohm R."/>
            <person name="Pangilinan J."/>
            <person name="Park H.-J."/>
            <person name="Ramirez L."/>
            <person name="Alfaro M."/>
            <person name="Sun H."/>
            <person name="Tritt A."/>
            <person name="Yoshinaga Y."/>
            <person name="Zwiers L.-H."/>
            <person name="Turgeon B."/>
            <person name="Goodwin S."/>
            <person name="Spatafora J."/>
            <person name="Crous P."/>
            <person name="Grigoriev I."/>
        </authorList>
    </citation>
    <scope>NUCLEOTIDE SEQUENCE</scope>
    <source>
        <strain evidence="1">ATCC 16933</strain>
    </source>
</reference>
<gene>
    <name evidence="1" type="ORF">BDY21DRAFT_16671</name>
</gene>
<accession>A0A6A6P181</accession>
<dbReference type="AlphaFoldDB" id="A0A6A6P181"/>
<name>A0A6A6P181_9PEZI</name>
<proteinExistence type="predicted"/>
<dbReference type="EMBL" id="MU001679">
    <property type="protein sequence ID" value="KAF2457791.1"/>
    <property type="molecule type" value="Genomic_DNA"/>
</dbReference>
<evidence type="ECO:0000313" key="1">
    <source>
        <dbReference type="EMBL" id="KAF2457791.1"/>
    </source>
</evidence>
<keyword evidence="2" id="KW-1185">Reference proteome</keyword>
<dbReference type="Proteomes" id="UP000799766">
    <property type="component" value="Unassembled WGS sequence"/>
</dbReference>
<organism evidence="1 2">
    <name type="scientific">Lineolata rhizophorae</name>
    <dbReference type="NCBI Taxonomy" id="578093"/>
    <lineage>
        <taxon>Eukaryota</taxon>
        <taxon>Fungi</taxon>
        <taxon>Dikarya</taxon>
        <taxon>Ascomycota</taxon>
        <taxon>Pezizomycotina</taxon>
        <taxon>Dothideomycetes</taxon>
        <taxon>Dothideomycetes incertae sedis</taxon>
        <taxon>Lineolatales</taxon>
        <taxon>Lineolataceae</taxon>
        <taxon>Lineolata</taxon>
    </lineage>
</organism>
<sequence length="150" mass="16789">MVGGGMILFEEMQIGTPTQRLLIGHAENAGHPYVLYVTPLSEPTVTPRRPQCRFPGDIWRLVICAGMYIPTGAYNVPHTVALNGTNRWRLDGRDATLLVTQLDSCDYLFALLRAFTWTRSVRSTTGTDGTGGIETQGPGRSHFFWWSRFQ</sequence>